<dbReference type="AlphaFoldDB" id="A0A0B7FDL2"/>
<evidence type="ECO:0000256" key="1">
    <source>
        <dbReference type="SAM" id="MobiDB-lite"/>
    </source>
</evidence>
<evidence type="ECO:0000313" key="3">
    <source>
        <dbReference type="Proteomes" id="UP000059188"/>
    </source>
</evidence>
<accession>A0A0B7FDL2</accession>
<dbReference type="OrthoDB" id="10668786at2759"/>
<evidence type="ECO:0000313" key="2">
    <source>
        <dbReference type="EMBL" id="CEL54994.1"/>
    </source>
</evidence>
<organism evidence="2 3">
    <name type="scientific">Thanatephorus cucumeris (strain AG1-IB / isolate 7/3/14)</name>
    <name type="common">Lettuce bottom rot fungus</name>
    <name type="synonym">Rhizoctonia solani</name>
    <dbReference type="NCBI Taxonomy" id="1108050"/>
    <lineage>
        <taxon>Eukaryota</taxon>
        <taxon>Fungi</taxon>
        <taxon>Dikarya</taxon>
        <taxon>Basidiomycota</taxon>
        <taxon>Agaricomycotina</taxon>
        <taxon>Agaricomycetes</taxon>
        <taxon>Cantharellales</taxon>
        <taxon>Ceratobasidiaceae</taxon>
        <taxon>Rhizoctonia</taxon>
        <taxon>Rhizoctonia solani AG-1</taxon>
    </lineage>
</organism>
<keyword evidence="3" id="KW-1185">Reference proteome</keyword>
<feature type="compositionally biased region" description="Basic and acidic residues" evidence="1">
    <location>
        <begin position="169"/>
        <end position="188"/>
    </location>
</feature>
<name>A0A0B7FDL2_THACB</name>
<protein>
    <submittedName>
        <fullName evidence="2">Uncharacterized protein</fullName>
    </submittedName>
</protein>
<feature type="region of interest" description="Disordered" evidence="1">
    <location>
        <begin position="169"/>
        <end position="223"/>
    </location>
</feature>
<reference evidence="2 3" key="1">
    <citation type="submission" date="2014-11" db="EMBL/GenBank/DDBJ databases">
        <authorList>
            <person name="Wibberg Daniel"/>
        </authorList>
    </citation>
    <scope>NUCLEOTIDE SEQUENCE [LARGE SCALE GENOMIC DNA]</scope>
    <source>
        <strain evidence="2">Rhizoctonia solani AG1-IB 7/3/14</strain>
    </source>
</reference>
<proteinExistence type="predicted"/>
<dbReference type="EMBL" id="LN679289">
    <property type="protein sequence ID" value="CEL54994.1"/>
    <property type="molecule type" value="Genomic_DNA"/>
</dbReference>
<dbReference type="Proteomes" id="UP000059188">
    <property type="component" value="Unassembled WGS sequence"/>
</dbReference>
<sequence length="256" mass="28603">MKPTLAPVRQLSYYLFTAGKLVDCGVYRASLFCVRSGSLDTAGAEPPKYQAFCAMLRTIREQEEDYQPTPAPNMDLIAASMRDLAIAIEGTNRTAPKAPALVHRTTNLRERNTQVLNVHPTNAPTGPKATRNPLSTRIGAQITPYERPKVRGGAKRKEWMERKSGKEWRSECKETEKRKETARKKETSANEESTTNDKVGTSGCNNMEMAGRPTGTIPDLSQGTHDLRTLQTSSPEQEVINDDDWDWEKFIDSEAD</sequence>
<gene>
    <name evidence="2" type="ORF">RSOLAG1IB_11806</name>
</gene>
<feature type="compositionally biased region" description="Polar residues" evidence="1">
    <location>
        <begin position="190"/>
        <end position="205"/>
    </location>
</feature>